<dbReference type="GO" id="GO:0004721">
    <property type="term" value="F:phosphoprotein phosphatase activity"/>
    <property type="evidence" value="ECO:0007669"/>
    <property type="project" value="TreeGrafter"/>
</dbReference>
<dbReference type="PANTHER" id="PTHR45453:SF1">
    <property type="entry name" value="PHOSPHATE REGULON SENSOR PROTEIN PHOR"/>
    <property type="match status" value="1"/>
</dbReference>
<dbReference type="InterPro" id="IPR000014">
    <property type="entry name" value="PAS"/>
</dbReference>
<dbReference type="GO" id="GO:0005524">
    <property type="term" value="F:ATP binding"/>
    <property type="evidence" value="ECO:0007669"/>
    <property type="project" value="UniProtKB-KW"/>
</dbReference>
<keyword evidence="6" id="KW-0808">Transferase</keyword>
<keyword evidence="8 15" id="KW-0418">Kinase</keyword>
<keyword evidence="5" id="KW-0597">Phosphoprotein</keyword>
<dbReference type="GO" id="GO:0016036">
    <property type="term" value="P:cellular response to phosphate starvation"/>
    <property type="evidence" value="ECO:0007669"/>
    <property type="project" value="TreeGrafter"/>
</dbReference>
<dbReference type="AlphaFoldDB" id="A0A1I3BHM9"/>
<evidence type="ECO:0000256" key="4">
    <source>
        <dbReference type="ARBA" id="ARBA00022475"/>
    </source>
</evidence>
<accession>A0A1I3BHM9</accession>
<dbReference type="InterPro" id="IPR050351">
    <property type="entry name" value="BphY/WalK/GraS-like"/>
</dbReference>
<evidence type="ECO:0000256" key="3">
    <source>
        <dbReference type="ARBA" id="ARBA00012438"/>
    </source>
</evidence>
<dbReference type="InterPro" id="IPR035965">
    <property type="entry name" value="PAS-like_dom_sf"/>
</dbReference>
<dbReference type="SUPFAM" id="SSF55874">
    <property type="entry name" value="ATPase domain of HSP90 chaperone/DNA topoisomerase II/histidine kinase"/>
    <property type="match status" value="1"/>
</dbReference>
<dbReference type="OrthoDB" id="9813151at2"/>
<dbReference type="InterPro" id="IPR036097">
    <property type="entry name" value="HisK_dim/P_sf"/>
</dbReference>
<dbReference type="SUPFAM" id="SSF47384">
    <property type="entry name" value="Homodimeric domain of signal transducing histidine kinase"/>
    <property type="match status" value="1"/>
</dbReference>
<evidence type="ECO:0000256" key="7">
    <source>
        <dbReference type="ARBA" id="ARBA00022741"/>
    </source>
</evidence>
<dbReference type="Gene3D" id="3.30.565.10">
    <property type="entry name" value="Histidine kinase-like ATPase, C-terminal domain"/>
    <property type="match status" value="1"/>
</dbReference>
<dbReference type="PROSITE" id="PS50112">
    <property type="entry name" value="PAS"/>
    <property type="match status" value="1"/>
</dbReference>
<dbReference type="RefSeq" id="WP_139228187.1">
    <property type="nucleotide sequence ID" value="NZ_FOQD01000001.1"/>
</dbReference>
<dbReference type="InterPro" id="IPR004358">
    <property type="entry name" value="Sig_transdc_His_kin-like_C"/>
</dbReference>
<evidence type="ECO:0000256" key="8">
    <source>
        <dbReference type="ARBA" id="ARBA00022777"/>
    </source>
</evidence>
<dbReference type="CDD" id="cd00082">
    <property type="entry name" value="HisKA"/>
    <property type="match status" value="1"/>
</dbReference>
<dbReference type="GO" id="GO:0005886">
    <property type="term" value="C:plasma membrane"/>
    <property type="evidence" value="ECO:0007669"/>
    <property type="project" value="UniProtKB-SubCell"/>
</dbReference>
<dbReference type="SUPFAM" id="SSF55785">
    <property type="entry name" value="PYP-like sensor domain (PAS domain)"/>
    <property type="match status" value="1"/>
</dbReference>
<dbReference type="Pfam" id="PF02518">
    <property type="entry name" value="HATPase_c"/>
    <property type="match status" value="1"/>
</dbReference>
<dbReference type="Gene3D" id="1.10.287.130">
    <property type="match status" value="1"/>
</dbReference>
<evidence type="ECO:0000256" key="9">
    <source>
        <dbReference type="ARBA" id="ARBA00022840"/>
    </source>
</evidence>
<keyword evidence="7" id="KW-0547">Nucleotide-binding</keyword>
<dbReference type="SMART" id="SM00388">
    <property type="entry name" value="HisKA"/>
    <property type="match status" value="1"/>
</dbReference>
<dbReference type="InterPro" id="IPR005467">
    <property type="entry name" value="His_kinase_dom"/>
</dbReference>
<dbReference type="InterPro" id="IPR003594">
    <property type="entry name" value="HATPase_dom"/>
</dbReference>
<dbReference type="Pfam" id="PF08448">
    <property type="entry name" value="PAS_4"/>
    <property type="match status" value="1"/>
</dbReference>
<dbReference type="Proteomes" id="UP000199518">
    <property type="component" value="Unassembled WGS sequence"/>
</dbReference>
<keyword evidence="12" id="KW-1133">Transmembrane helix</keyword>
<dbReference type="CDD" id="cd00130">
    <property type="entry name" value="PAS"/>
    <property type="match status" value="1"/>
</dbReference>
<sequence>MTSLKFAERVLLSLGALLLVGLVTSPLIVLWWAGTVTAIVIRVGTALLLWRWIRNYVEEQHGDFLNVLRDLRANLPIGRRGLQLKSRRPADSFGQIADNLNQLVDEAADQITQQLQINRDLEQNKTLFQSILGTMIEGVLVLDSQRRVLYFNDAARRVLDCHARNVSGRPVWEVVRASDLEEIVEDVFETGADFRKEVEFKRSKSVVEVTAAKLPLQPEPGLVLVLHEVTELRRLEHMRREFVSNVSHELKTPLTSIQAYADTLMEGGLEDEENSRLFLSRILEQSDRLQHLIQDMLRLARIESQSEAFLLKPIPLKDALEKCVESRQTVARSRNVELHLAHGVPAVNVLAESSGLQTIIDNLVSNGLNYTREGGRVDVSSRLEGDQVLIIVEDNGIGIAHEHLERIFERFYRVDKARTRGLGGTGLGLAIVKHLANVFHGDIEVDSEVGRGSRFIVRLPVLKEPVQSLQPSEGRK</sequence>
<dbReference type="STRING" id="1576369.SAMN05421753_101445"/>
<feature type="transmembrane region" description="Helical" evidence="12">
    <location>
        <begin position="12"/>
        <end position="33"/>
    </location>
</feature>
<reference evidence="16" key="1">
    <citation type="submission" date="2016-10" db="EMBL/GenBank/DDBJ databases">
        <authorList>
            <person name="Varghese N."/>
            <person name="Submissions S."/>
        </authorList>
    </citation>
    <scope>NUCLEOTIDE SEQUENCE [LARGE SCALE GENOMIC DNA]</scope>
    <source>
        <strain evidence="16">DSM 26348</strain>
    </source>
</reference>
<evidence type="ECO:0000256" key="6">
    <source>
        <dbReference type="ARBA" id="ARBA00022679"/>
    </source>
</evidence>
<evidence type="ECO:0000313" key="16">
    <source>
        <dbReference type="Proteomes" id="UP000199518"/>
    </source>
</evidence>
<dbReference type="NCBIfam" id="TIGR00229">
    <property type="entry name" value="sensory_box"/>
    <property type="match status" value="1"/>
</dbReference>
<dbReference type="PANTHER" id="PTHR45453">
    <property type="entry name" value="PHOSPHATE REGULON SENSOR PROTEIN PHOR"/>
    <property type="match status" value="1"/>
</dbReference>
<name>A0A1I3BHM9_9PLAN</name>
<organism evidence="15 16">
    <name type="scientific">Planctomicrobium piriforme</name>
    <dbReference type="NCBI Taxonomy" id="1576369"/>
    <lineage>
        <taxon>Bacteria</taxon>
        <taxon>Pseudomonadati</taxon>
        <taxon>Planctomycetota</taxon>
        <taxon>Planctomycetia</taxon>
        <taxon>Planctomycetales</taxon>
        <taxon>Planctomycetaceae</taxon>
        <taxon>Planctomicrobium</taxon>
    </lineage>
</organism>
<evidence type="ECO:0000259" key="14">
    <source>
        <dbReference type="PROSITE" id="PS50112"/>
    </source>
</evidence>
<evidence type="ECO:0000256" key="10">
    <source>
        <dbReference type="ARBA" id="ARBA00023012"/>
    </source>
</evidence>
<comment type="subcellular location">
    <subcellularLocation>
        <location evidence="2">Cell membrane</location>
    </subcellularLocation>
</comment>
<dbReference type="FunFam" id="3.30.565.10:FF:000023">
    <property type="entry name" value="PAS domain-containing sensor histidine kinase"/>
    <property type="match status" value="1"/>
</dbReference>
<keyword evidence="9" id="KW-0067">ATP-binding</keyword>
<keyword evidence="11 12" id="KW-0472">Membrane</keyword>
<evidence type="ECO:0000256" key="5">
    <source>
        <dbReference type="ARBA" id="ARBA00022553"/>
    </source>
</evidence>
<dbReference type="PROSITE" id="PS50109">
    <property type="entry name" value="HIS_KIN"/>
    <property type="match status" value="1"/>
</dbReference>
<evidence type="ECO:0000259" key="13">
    <source>
        <dbReference type="PROSITE" id="PS50109"/>
    </source>
</evidence>
<comment type="catalytic activity">
    <reaction evidence="1">
        <text>ATP + protein L-histidine = ADP + protein N-phospho-L-histidine.</text>
        <dbReference type="EC" id="2.7.13.3"/>
    </reaction>
</comment>
<dbReference type="EMBL" id="FOQD01000001">
    <property type="protein sequence ID" value="SFH61449.1"/>
    <property type="molecule type" value="Genomic_DNA"/>
</dbReference>
<dbReference type="EC" id="2.7.13.3" evidence="3"/>
<feature type="domain" description="PAS" evidence="14">
    <location>
        <begin position="124"/>
        <end position="185"/>
    </location>
</feature>
<dbReference type="FunFam" id="1.10.287.130:FF:000008">
    <property type="entry name" value="Two-component sensor histidine kinase"/>
    <property type="match status" value="1"/>
</dbReference>
<dbReference type="SMART" id="SM00091">
    <property type="entry name" value="PAS"/>
    <property type="match status" value="1"/>
</dbReference>
<dbReference type="InterPro" id="IPR013656">
    <property type="entry name" value="PAS_4"/>
</dbReference>
<dbReference type="GO" id="GO:0000155">
    <property type="term" value="F:phosphorelay sensor kinase activity"/>
    <property type="evidence" value="ECO:0007669"/>
    <property type="project" value="InterPro"/>
</dbReference>
<dbReference type="PRINTS" id="PR00344">
    <property type="entry name" value="BCTRLSENSOR"/>
</dbReference>
<dbReference type="SMART" id="SM00387">
    <property type="entry name" value="HATPase_c"/>
    <property type="match status" value="1"/>
</dbReference>
<gene>
    <name evidence="15" type="ORF">SAMN05421753_101445</name>
</gene>
<dbReference type="InterPro" id="IPR036890">
    <property type="entry name" value="HATPase_C_sf"/>
</dbReference>
<keyword evidence="16" id="KW-1185">Reference proteome</keyword>
<dbReference type="Pfam" id="PF00512">
    <property type="entry name" value="HisKA"/>
    <property type="match status" value="1"/>
</dbReference>
<evidence type="ECO:0000256" key="11">
    <source>
        <dbReference type="ARBA" id="ARBA00023136"/>
    </source>
</evidence>
<evidence type="ECO:0000313" key="15">
    <source>
        <dbReference type="EMBL" id="SFH61449.1"/>
    </source>
</evidence>
<proteinExistence type="predicted"/>
<keyword evidence="4" id="KW-1003">Cell membrane</keyword>
<protein>
    <recommendedName>
        <fullName evidence="3">histidine kinase</fullName>
        <ecNumber evidence="3">2.7.13.3</ecNumber>
    </recommendedName>
</protein>
<keyword evidence="10" id="KW-0902">Two-component regulatory system</keyword>
<keyword evidence="12" id="KW-0812">Transmembrane</keyword>
<dbReference type="CDD" id="cd00075">
    <property type="entry name" value="HATPase"/>
    <property type="match status" value="1"/>
</dbReference>
<dbReference type="Gene3D" id="3.30.450.20">
    <property type="entry name" value="PAS domain"/>
    <property type="match status" value="1"/>
</dbReference>
<dbReference type="InterPro" id="IPR003661">
    <property type="entry name" value="HisK_dim/P_dom"/>
</dbReference>
<evidence type="ECO:0000256" key="12">
    <source>
        <dbReference type="SAM" id="Phobius"/>
    </source>
</evidence>
<evidence type="ECO:0000256" key="2">
    <source>
        <dbReference type="ARBA" id="ARBA00004236"/>
    </source>
</evidence>
<evidence type="ECO:0000256" key="1">
    <source>
        <dbReference type="ARBA" id="ARBA00000085"/>
    </source>
</evidence>
<feature type="domain" description="Histidine kinase" evidence="13">
    <location>
        <begin position="245"/>
        <end position="463"/>
    </location>
</feature>